<feature type="domain" description="Carrier" evidence="3">
    <location>
        <begin position="1065"/>
        <end position="1141"/>
    </location>
</feature>
<dbReference type="PANTHER" id="PTHR45527:SF1">
    <property type="entry name" value="FATTY ACID SYNTHASE"/>
    <property type="match status" value="1"/>
</dbReference>
<dbReference type="InterPro" id="IPR036736">
    <property type="entry name" value="ACP-like_sf"/>
</dbReference>
<accession>A0A818WIU2</accession>
<name>A0A818WIU2_9BILA</name>
<dbReference type="PROSITE" id="PS50075">
    <property type="entry name" value="CARRIER"/>
    <property type="match status" value="2"/>
</dbReference>
<dbReference type="SUPFAM" id="SSF52777">
    <property type="entry name" value="CoA-dependent acyltransferases"/>
    <property type="match status" value="2"/>
</dbReference>
<dbReference type="GO" id="GO:0044550">
    <property type="term" value="P:secondary metabolite biosynthetic process"/>
    <property type="evidence" value="ECO:0007669"/>
    <property type="project" value="TreeGrafter"/>
</dbReference>
<sequence length="1144" mass="131139">MTTSFYVLRQLFDTARMYSQKVAVVLDDQTWTYSELIEQIEQVVCHLHRLNIAQGQIIYQFVERGFEMICGFFGIMCAGGVYCSLNPTDPYERLVSIIEQMQGRYVLVHRKTHSQYPETTVGQQILFLDEILSPLSTIEDMDDLPNCKEYGAAFIICTSGTTGRQKAVVHTFKSFAACMLAFIQWDLDLYTSRNQVLQVATSSWIVHVSEVALPVIVGGTLVLMRPNGHLNMAYFSETLIHQQVTTLTINPGILRALTNYLEITQRLETFEFVRNMCLAGEAMKPKQLTKLFSILQLYHIQVCTIYGMSECHTALGCQIQNFDDNCVPMGYSMPGFRCLLIDEHGQTIYNTKKLNEVGQLVIGGSSLFTGYLDNLERTASMFITIDNQLYMKTGDLARYNARDELVHAGRIDFQIKVHGQRVETAEIENTIMNWSPDKISNCLVTKALHNDDLLVAYIISNDLELDTKEIQDYCKKYLRQYMVPSYIVVMDKFPLNANGKVDRKNLPLPTLHYNMQTKCVLIEDQPMSELEEKVYNLWCSTLQLDVVPHDMSCFALGGSSISLMQLFNYYQFHLVPDKQINVLDFFTNQTIADHVRLLISSKSELHTVWSPLHLVQGRASYAQENIWLAEQTRFIQHTPPIPSYNSSTIYRIDSGHLSIKQCLRTIDLIVSRHMVFHTRFTFNVDRGYLEQSIIENKSYGGRSYPVYVSTVEREQEFKALGFQETLMSLDDAVFRCHFVRFGHTNPDTLKEGDFIIFTFHHGSFDSTAENLFLNEFTLGYCGKYDFQESCLQYIDYATYERSHMDMNEANEYWRKALRGYSWDRQLDLPYDFGAPTNAHRSGKCWFLGTDVSSKIVDAMITGAKVLNTTLFQLTLTCFYIFLAQLSPHNQDACVTIPIKNRYRPELENIIGMFVNMLPCRVIVDASSASTMTFVDLLHKVQNNLTNMMKYGNMSYLELLELHRAPSVDLQFPFIHAYLTLITSTDNSHLDKHQLNLTEPSSNQNICSLSQYLQLNEPGDENSDLFVSTPFQQLDITPLVKLIPMANEPINLWINNKHEQLNRTIKVLTPLEKHIQTIYSRVLDTEQIDVYRSFFEQGGTSVKALQVIYLLQENTMTAMIDANLFFGNPSVTGLAQLIENKTLIK</sequence>
<dbReference type="GO" id="GO:0031177">
    <property type="term" value="F:phosphopantetheine binding"/>
    <property type="evidence" value="ECO:0007669"/>
    <property type="project" value="TreeGrafter"/>
</dbReference>
<dbReference type="Gene3D" id="3.30.300.30">
    <property type="match status" value="1"/>
</dbReference>
<dbReference type="InterPro" id="IPR025110">
    <property type="entry name" value="AMP-bd_C"/>
</dbReference>
<dbReference type="Gene3D" id="3.40.50.12780">
    <property type="entry name" value="N-terminal domain of ligase-like"/>
    <property type="match status" value="1"/>
</dbReference>
<feature type="domain" description="Carrier" evidence="3">
    <location>
        <begin position="525"/>
        <end position="602"/>
    </location>
</feature>
<dbReference type="Proteomes" id="UP000663860">
    <property type="component" value="Unassembled WGS sequence"/>
</dbReference>
<dbReference type="InterPro" id="IPR000873">
    <property type="entry name" value="AMP-dep_synth/lig_dom"/>
</dbReference>
<evidence type="ECO:0000313" key="6">
    <source>
        <dbReference type="EMBL" id="CAF3561045.1"/>
    </source>
</evidence>
<keyword evidence="2" id="KW-0597">Phosphoprotein</keyword>
<dbReference type="InterPro" id="IPR045851">
    <property type="entry name" value="AMP-bd_C_sf"/>
</dbReference>
<evidence type="ECO:0000313" key="7">
    <source>
        <dbReference type="EMBL" id="CAF3726676.1"/>
    </source>
</evidence>
<evidence type="ECO:0000313" key="8">
    <source>
        <dbReference type="Proteomes" id="UP000663868"/>
    </source>
</evidence>
<dbReference type="InterPro" id="IPR023213">
    <property type="entry name" value="CAT-like_dom_sf"/>
</dbReference>
<evidence type="ECO:0000313" key="4">
    <source>
        <dbReference type="EMBL" id="CAF1182996.1"/>
    </source>
</evidence>
<dbReference type="Pfam" id="PF00668">
    <property type="entry name" value="Condensation"/>
    <property type="match status" value="1"/>
</dbReference>
<dbReference type="InterPro" id="IPR009081">
    <property type="entry name" value="PP-bd_ACP"/>
</dbReference>
<dbReference type="AlphaFoldDB" id="A0A818WIU2"/>
<dbReference type="EMBL" id="CAJOBB010000666">
    <property type="protein sequence ID" value="CAF3726676.1"/>
    <property type="molecule type" value="Genomic_DNA"/>
</dbReference>
<dbReference type="Proteomes" id="UP000663844">
    <property type="component" value="Unassembled WGS sequence"/>
</dbReference>
<dbReference type="Pfam" id="PF00501">
    <property type="entry name" value="AMP-binding"/>
    <property type="match status" value="1"/>
</dbReference>
<comment type="caution">
    <text evidence="7">The sequence shown here is derived from an EMBL/GenBank/DDBJ whole genome shotgun (WGS) entry which is preliminary data.</text>
</comment>
<dbReference type="Gene3D" id="1.10.1200.10">
    <property type="entry name" value="ACP-like"/>
    <property type="match status" value="2"/>
</dbReference>
<dbReference type="Proteomes" id="UP000663868">
    <property type="component" value="Unassembled WGS sequence"/>
</dbReference>
<dbReference type="InterPro" id="IPR001242">
    <property type="entry name" value="Condensation_dom"/>
</dbReference>
<evidence type="ECO:0000256" key="1">
    <source>
        <dbReference type="ARBA" id="ARBA00022450"/>
    </source>
</evidence>
<dbReference type="InterPro" id="IPR042099">
    <property type="entry name" value="ANL_N_sf"/>
</dbReference>
<gene>
    <name evidence="4" type="ORF">IZO911_LOCUS27578</name>
    <name evidence="5" type="ORF">JYZ213_LOCUS27250</name>
    <name evidence="7" type="ORF">KXQ929_LOCUS12773</name>
    <name evidence="6" type="ORF">OXD698_LOCUS4417</name>
</gene>
<dbReference type="Pfam" id="PF13193">
    <property type="entry name" value="AMP-binding_C"/>
    <property type="match status" value="1"/>
</dbReference>
<evidence type="ECO:0000313" key="5">
    <source>
        <dbReference type="EMBL" id="CAF1207219.1"/>
    </source>
</evidence>
<dbReference type="Pfam" id="PF00550">
    <property type="entry name" value="PP-binding"/>
    <property type="match status" value="1"/>
</dbReference>
<dbReference type="EMBL" id="CAJNOG010000376">
    <property type="protein sequence ID" value="CAF1207219.1"/>
    <property type="molecule type" value="Genomic_DNA"/>
</dbReference>
<dbReference type="PANTHER" id="PTHR45527">
    <property type="entry name" value="NONRIBOSOMAL PEPTIDE SYNTHETASE"/>
    <property type="match status" value="1"/>
</dbReference>
<organism evidence="7 8">
    <name type="scientific">Adineta steineri</name>
    <dbReference type="NCBI Taxonomy" id="433720"/>
    <lineage>
        <taxon>Eukaryota</taxon>
        <taxon>Metazoa</taxon>
        <taxon>Spiralia</taxon>
        <taxon>Gnathifera</taxon>
        <taxon>Rotifera</taxon>
        <taxon>Eurotatoria</taxon>
        <taxon>Bdelloidea</taxon>
        <taxon>Adinetida</taxon>
        <taxon>Adinetidae</taxon>
        <taxon>Adineta</taxon>
    </lineage>
</organism>
<dbReference type="EMBL" id="CAJOAZ010000167">
    <property type="protein sequence ID" value="CAF3561045.1"/>
    <property type="molecule type" value="Genomic_DNA"/>
</dbReference>
<proteinExistence type="predicted"/>
<dbReference type="SUPFAM" id="SSF56801">
    <property type="entry name" value="Acetyl-CoA synthetase-like"/>
    <property type="match status" value="1"/>
</dbReference>
<reference evidence="7" key="1">
    <citation type="submission" date="2021-02" db="EMBL/GenBank/DDBJ databases">
        <authorList>
            <person name="Nowell W R."/>
        </authorList>
    </citation>
    <scope>NUCLEOTIDE SEQUENCE</scope>
</reference>
<dbReference type="Gene3D" id="3.30.559.30">
    <property type="entry name" value="Nonribosomal peptide synthetase, condensation domain"/>
    <property type="match status" value="1"/>
</dbReference>
<dbReference type="SUPFAM" id="SSF47336">
    <property type="entry name" value="ACP-like"/>
    <property type="match status" value="2"/>
</dbReference>
<evidence type="ECO:0000259" key="3">
    <source>
        <dbReference type="PROSITE" id="PS50075"/>
    </source>
</evidence>
<dbReference type="GO" id="GO:0003824">
    <property type="term" value="F:catalytic activity"/>
    <property type="evidence" value="ECO:0007669"/>
    <property type="project" value="InterPro"/>
</dbReference>
<dbReference type="GO" id="GO:0005737">
    <property type="term" value="C:cytoplasm"/>
    <property type="evidence" value="ECO:0007669"/>
    <property type="project" value="TreeGrafter"/>
</dbReference>
<dbReference type="Proteomes" id="UP000663845">
    <property type="component" value="Unassembled WGS sequence"/>
</dbReference>
<dbReference type="Gene3D" id="3.30.559.10">
    <property type="entry name" value="Chloramphenicol acetyltransferase-like domain"/>
    <property type="match status" value="1"/>
</dbReference>
<dbReference type="EMBL" id="CAJNOE010000377">
    <property type="protein sequence ID" value="CAF1182996.1"/>
    <property type="molecule type" value="Genomic_DNA"/>
</dbReference>
<dbReference type="GO" id="GO:0043041">
    <property type="term" value="P:amino acid activation for nonribosomal peptide biosynthetic process"/>
    <property type="evidence" value="ECO:0007669"/>
    <property type="project" value="TreeGrafter"/>
</dbReference>
<evidence type="ECO:0000256" key="2">
    <source>
        <dbReference type="ARBA" id="ARBA00022553"/>
    </source>
</evidence>
<keyword evidence="1" id="KW-0596">Phosphopantetheine</keyword>
<protein>
    <recommendedName>
        <fullName evidence="3">Carrier domain-containing protein</fullName>
    </recommendedName>
</protein>